<comment type="caution">
    <text evidence="2">The sequence shown here is derived from an EMBL/GenBank/DDBJ whole genome shotgun (WGS) entry which is preliminary data.</text>
</comment>
<organism evidence="2 3">
    <name type="scientific">Wenjunlia vitaminophila</name>
    <name type="common">Streptomyces vitaminophilus</name>
    <dbReference type="NCBI Taxonomy" id="76728"/>
    <lineage>
        <taxon>Bacteria</taxon>
        <taxon>Bacillati</taxon>
        <taxon>Actinomycetota</taxon>
        <taxon>Actinomycetes</taxon>
        <taxon>Kitasatosporales</taxon>
        <taxon>Streptomycetaceae</taxon>
        <taxon>Wenjunlia</taxon>
    </lineage>
</organism>
<reference evidence="2 3" key="1">
    <citation type="submission" date="2015-10" db="EMBL/GenBank/DDBJ databases">
        <title>Draft genome sequence of pyrrolomycin-producing Streptomyces vitaminophilus.</title>
        <authorList>
            <person name="Graham D.E."/>
            <person name="Mahan K.M."/>
            <person name="Klingeman D.M."/>
            <person name="Hettich R.L."/>
            <person name="Parry R.J."/>
        </authorList>
    </citation>
    <scope>NUCLEOTIDE SEQUENCE [LARGE SCALE GENOMIC DNA]</scope>
    <source>
        <strain evidence="2 3">ATCC 31673</strain>
    </source>
</reference>
<evidence type="ECO:0000256" key="1">
    <source>
        <dbReference type="SAM" id="MobiDB-lite"/>
    </source>
</evidence>
<evidence type="ECO:0000313" key="3">
    <source>
        <dbReference type="Proteomes" id="UP000050867"/>
    </source>
</evidence>
<gene>
    <name evidence="2" type="ORF">AQ490_17980</name>
</gene>
<accession>A0A0T6LW50</accession>
<dbReference type="AlphaFoldDB" id="A0A0T6LW50"/>
<dbReference type="Proteomes" id="UP000050867">
    <property type="component" value="Unassembled WGS sequence"/>
</dbReference>
<evidence type="ECO:0000313" key="2">
    <source>
        <dbReference type="EMBL" id="KRV49951.1"/>
    </source>
</evidence>
<feature type="region of interest" description="Disordered" evidence="1">
    <location>
        <begin position="48"/>
        <end position="85"/>
    </location>
</feature>
<proteinExistence type="predicted"/>
<keyword evidence="3" id="KW-1185">Reference proteome</keyword>
<sequence length="85" mass="8438">MTATAADFQCRHSAVARSAWSRSPSPPVDRPGTAAAIALASAALGVTSRAPGTGCSPRGWGSHSSVARRAAAASRGRNASAVPLP</sequence>
<feature type="compositionally biased region" description="Low complexity" evidence="1">
    <location>
        <begin position="64"/>
        <end position="85"/>
    </location>
</feature>
<name>A0A0T6LW50_WENVI</name>
<dbReference type="EMBL" id="LLZU01000008">
    <property type="protein sequence ID" value="KRV49951.1"/>
    <property type="molecule type" value="Genomic_DNA"/>
</dbReference>
<protein>
    <submittedName>
        <fullName evidence="2">Uncharacterized protein</fullName>
    </submittedName>
</protein>